<evidence type="ECO:0000256" key="1">
    <source>
        <dbReference type="SAM" id="MobiDB-lite"/>
    </source>
</evidence>
<dbReference type="AlphaFoldDB" id="A0A6J1QZ38"/>
<dbReference type="RefSeq" id="XP_024887974.1">
    <property type="nucleotide sequence ID" value="XM_025032206.1"/>
</dbReference>
<organism evidence="2 3">
    <name type="scientific">Temnothorax curvispinosus</name>
    <dbReference type="NCBI Taxonomy" id="300111"/>
    <lineage>
        <taxon>Eukaryota</taxon>
        <taxon>Metazoa</taxon>
        <taxon>Ecdysozoa</taxon>
        <taxon>Arthropoda</taxon>
        <taxon>Hexapoda</taxon>
        <taxon>Insecta</taxon>
        <taxon>Pterygota</taxon>
        <taxon>Neoptera</taxon>
        <taxon>Endopterygota</taxon>
        <taxon>Hymenoptera</taxon>
        <taxon>Apocrita</taxon>
        <taxon>Aculeata</taxon>
        <taxon>Formicoidea</taxon>
        <taxon>Formicidae</taxon>
        <taxon>Myrmicinae</taxon>
        <taxon>Temnothorax</taxon>
    </lineage>
</organism>
<keyword evidence="2" id="KW-1185">Reference proteome</keyword>
<dbReference type="GeneID" id="112464908"/>
<evidence type="ECO:0000313" key="2">
    <source>
        <dbReference type="Proteomes" id="UP000504618"/>
    </source>
</evidence>
<proteinExistence type="predicted"/>
<evidence type="ECO:0000313" key="3">
    <source>
        <dbReference type="RefSeq" id="XP_024887974.1"/>
    </source>
</evidence>
<feature type="region of interest" description="Disordered" evidence="1">
    <location>
        <begin position="18"/>
        <end position="51"/>
    </location>
</feature>
<reference evidence="3" key="1">
    <citation type="submission" date="2025-08" db="UniProtKB">
        <authorList>
            <consortium name="RefSeq"/>
        </authorList>
    </citation>
    <scope>IDENTIFICATION</scope>
    <source>
        <tissue evidence="3">Whole body</tissue>
    </source>
</reference>
<accession>A0A6J1QZ38</accession>
<protein>
    <submittedName>
        <fullName evidence="3">Uncharacterized protein LOC112464908</fullName>
    </submittedName>
</protein>
<gene>
    <name evidence="3" type="primary">LOC112464908</name>
</gene>
<sequence>MDEKKEEDKKIDINLKKSEKKKRTIEKSTGGRPTRAEELSKIRNRTESQGSITEYVRKRGREEEKEIAEKAEKEILENFSKEKRVIRSPPNKVKREEKKEGDMDVERMLKEILVKMDDQERERKKDKEELMKKIHDLCEDYRKRELLWEKQKTSL</sequence>
<dbReference type="Proteomes" id="UP000504618">
    <property type="component" value="Unplaced"/>
</dbReference>
<name>A0A6J1QZ38_9HYME</name>
<feature type="compositionally biased region" description="Basic and acidic residues" evidence="1">
    <location>
        <begin position="34"/>
        <end position="46"/>
    </location>
</feature>